<sequence>MLNPVKITSSMLTKEQLNLKLSEVAEFRMPKLTASDIKISKQKARGKGRPSNEERYQEEHEEVFLDMFQGINPTMTPELVKMIIKPVDCEDCGRHCEKGRKKEIKFYKKAPNHIAHWRHRCLTCNKYRDPNTGEYTLPQGPACQVFLNWAKAQFTAKNKQARAEAKPKLEFPDDDNIVIRKYPDTADPL</sequence>
<name>A0A6J7X103_9CAUD</name>
<dbReference type="EMBL" id="LR798332">
    <property type="protein sequence ID" value="CAB5223882.1"/>
    <property type="molecule type" value="Genomic_DNA"/>
</dbReference>
<reference evidence="1" key="1">
    <citation type="submission" date="2020-05" db="EMBL/GenBank/DDBJ databases">
        <authorList>
            <person name="Chiriac C."/>
            <person name="Salcher M."/>
            <person name="Ghai R."/>
            <person name="Kavagutti S V."/>
        </authorList>
    </citation>
    <scope>NUCLEOTIDE SEQUENCE</scope>
</reference>
<proteinExistence type="predicted"/>
<protein>
    <submittedName>
        <fullName evidence="1">Uncharacterized protein</fullName>
    </submittedName>
</protein>
<gene>
    <name evidence="1" type="ORF">UFOVP389_20</name>
</gene>
<accession>A0A6J7X103</accession>
<organism evidence="1">
    <name type="scientific">uncultured Caudovirales phage</name>
    <dbReference type="NCBI Taxonomy" id="2100421"/>
    <lineage>
        <taxon>Viruses</taxon>
        <taxon>Duplodnaviria</taxon>
        <taxon>Heunggongvirae</taxon>
        <taxon>Uroviricota</taxon>
        <taxon>Caudoviricetes</taxon>
        <taxon>Peduoviridae</taxon>
        <taxon>Maltschvirus</taxon>
        <taxon>Maltschvirus maltsch</taxon>
    </lineage>
</organism>
<evidence type="ECO:0000313" key="1">
    <source>
        <dbReference type="EMBL" id="CAB5223882.1"/>
    </source>
</evidence>